<dbReference type="PANTHER" id="PTHR45138">
    <property type="entry name" value="REGULATORY COMPONENTS OF SENSORY TRANSDUCTION SYSTEM"/>
    <property type="match status" value="1"/>
</dbReference>
<dbReference type="NCBIfam" id="TIGR00254">
    <property type="entry name" value="GGDEF"/>
    <property type="match status" value="1"/>
</dbReference>
<organism evidence="3 4">
    <name type="scientific">Hoeflea olei</name>
    <dbReference type="NCBI Taxonomy" id="1480615"/>
    <lineage>
        <taxon>Bacteria</taxon>
        <taxon>Pseudomonadati</taxon>
        <taxon>Pseudomonadota</taxon>
        <taxon>Alphaproteobacteria</taxon>
        <taxon>Hyphomicrobiales</taxon>
        <taxon>Rhizobiaceae</taxon>
        <taxon>Hoeflea</taxon>
    </lineage>
</organism>
<dbReference type="GO" id="GO:0043709">
    <property type="term" value="P:cell adhesion involved in single-species biofilm formation"/>
    <property type="evidence" value="ECO:0007669"/>
    <property type="project" value="TreeGrafter"/>
</dbReference>
<protein>
    <recommendedName>
        <fullName evidence="1">diguanylate cyclase</fullName>
        <ecNumber evidence="1">2.7.7.65</ecNumber>
    </recommendedName>
</protein>
<evidence type="ECO:0000313" key="3">
    <source>
        <dbReference type="EMBL" id="OCW56878.1"/>
    </source>
</evidence>
<feature type="domain" description="GGDEF" evidence="2">
    <location>
        <begin position="185"/>
        <end position="320"/>
    </location>
</feature>
<dbReference type="SUPFAM" id="SSF55073">
    <property type="entry name" value="Nucleotide cyclase"/>
    <property type="match status" value="1"/>
</dbReference>
<dbReference type="EC" id="2.7.7.65" evidence="1"/>
<dbReference type="GO" id="GO:0005886">
    <property type="term" value="C:plasma membrane"/>
    <property type="evidence" value="ECO:0007669"/>
    <property type="project" value="TreeGrafter"/>
</dbReference>
<dbReference type="RefSeq" id="WP_083220249.1">
    <property type="nucleotide sequence ID" value="NZ_LQZT01000023.1"/>
</dbReference>
<reference evidence="3 4" key="1">
    <citation type="submission" date="2015-12" db="EMBL/GenBank/DDBJ databases">
        <authorList>
            <person name="Shamseldin A."/>
            <person name="Moawad H."/>
            <person name="Abd El-Rahim W.M."/>
            <person name="Sadowsky M.J."/>
        </authorList>
    </citation>
    <scope>NUCLEOTIDE SEQUENCE [LARGE SCALE GENOMIC DNA]</scope>
    <source>
        <strain evidence="3 4">JC234</strain>
    </source>
</reference>
<dbReference type="InterPro" id="IPR043128">
    <property type="entry name" value="Rev_trsase/Diguanyl_cyclase"/>
</dbReference>
<dbReference type="Pfam" id="PF00990">
    <property type="entry name" value="GGDEF"/>
    <property type="match status" value="1"/>
</dbReference>
<dbReference type="Proteomes" id="UP000094795">
    <property type="component" value="Unassembled WGS sequence"/>
</dbReference>
<evidence type="ECO:0000256" key="1">
    <source>
        <dbReference type="ARBA" id="ARBA00012528"/>
    </source>
</evidence>
<accession>A0A1C1YTM4</accession>
<dbReference type="STRING" id="1480615.AWJ14_06865"/>
<dbReference type="InterPro" id="IPR050469">
    <property type="entry name" value="Diguanylate_Cyclase"/>
</dbReference>
<dbReference type="FunFam" id="3.30.70.270:FF:000001">
    <property type="entry name" value="Diguanylate cyclase domain protein"/>
    <property type="match status" value="1"/>
</dbReference>
<dbReference type="InterPro" id="IPR029787">
    <property type="entry name" value="Nucleotide_cyclase"/>
</dbReference>
<name>A0A1C1YTM4_9HYPH</name>
<dbReference type="PROSITE" id="PS50887">
    <property type="entry name" value="GGDEF"/>
    <property type="match status" value="1"/>
</dbReference>
<dbReference type="SMART" id="SM00267">
    <property type="entry name" value="GGDEF"/>
    <property type="match status" value="1"/>
</dbReference>
<proteinExistence type="predicted"/>
<dbReference type="GO" id="GO:0052621">
    <property type="term" value="F:diguanylate cyclase activity"/>
    <property type="evidence" value="ECO:0007669"/>
    <property type="project" value="UniProtKB-EC"/>
</dbReference>
<dbReference type="CDD" id="cd01949">
    <property type="entry name" value="GGDEF"/>
    <property type="match status" value="1"/>
</dbReference>
<dbReference type="PANTHER" id="PTHR45138:SF24">
    <property type="entry name" value="DIGUANYLATE CYCLASE DGCC-RELATED"/>
    <property type="match status" value="1"/>
</dbReference>
<sequence length="331" mass="37356">MREQGISSLPRNYELVYRFLNTSNPALIREFAALGPRPTQPQLDEVGLKFLPHLHQERAVDNTLESVFEEMRKMIRLFRQDRSMLEKYSDLLGQTSARMSRKGEISLDFLDDLNRVLSSATADTMEKSKAIIGQMVERASELDRLKSELEEYKRLSSTDPVTRLSNRRAFDTRLAAIYDSPETAARQALLIADIDHFKTFNDTWGHQVGDRVLSTTAAIITRTLGSETFVARIGGEEFAIVLETASVEQAQTTAERLRVTIGSTPFRDHNDGVDHGRLTISLGLCMAADASSPAHLYKRADAMLYEAKKSGRNQVRTYAPKMKRMLGLLKR</sequence>
<dbReference type="GO" id="GO:1902201">
    <property type="term" value="P:negative regulation of bacterial-type flagellum-dependent cell motility"/>
    <property type="evidence" value="ECO:0007669"/>
    <property type="project" value="TreeGrafter"/>
</dbReference>
<comment type="caution">
    <text evidence="3">The sequence shown here is derived from an EMBL/GenBank/DDBJ whole genome shotgun (WGS) entry which is preliminary data.</text>
</comment>
<keyword evidence="4" id="KW-1185">Reference proteome</keyword>
<evidence type="ECO:0000313" key="4">
    <source>
        <dbReference type="Proteomes" id="UP000094795"/>
    </source>
</evidence>
<dbReference type="Gene3D" id="3.30.70.270">
    <property type="match status" value="1"/>
</dbReference>
<dbReference type="InterPro" id="IPR000160">
    <property type="entry name" value="GGDEF_dom"/>
</dbReference>
<dbReference type="AlphaFoldDB" id="A0A1C1YTM4"/>
<dbReference type="EMBL" id="LQZT01000023">
    <property type="protein sequence ID" value="OCW56878.1"/>
    <property type="molecule type" value="Genomic_DNA"/>
</dbReference>
<gene>
    <name evidence="3" type="ORF">AWJ14_06865</name>
</gene>
<evidence type="ECO:0000259" key="2">
    <source>
        <dbReference type="PROSITE" id="PS50887"/>
    </source>
</evidence>
<dbReference type="OrthoDB" id="9812260at2"/>